<dbReference type="PANTHER" id="PTHR44591:SF3">
    <property type="entry name" value="RESPONSE REGULATORY DOMAIN-CONTAINING PROTEIN"/>
    <property type="match status" value="1"/>
</dbReference>
<dbReference type="Gene3D" id="3.40.50.2300">
    <property type="match status" value="1"/>
</dbReference>
<keyword evidence="1 4" id="KW-0597">Phosphoprotein</keyword>
<reference evidence="6 7" key="1">
    <citation type="submission" date="2019-06" db="EMBL/GenBank/DDBJ databases">
        <title>Rhizobium sp. CL12 isolated from roots of soybean.</title>
        <authorList>
            <person name="Wang C."/>
        </authorList>
    </citation>
    <scope>NUCLEOTIDE SEQUENCE [LARGE SCALE GENOMIC DNA]</scope>
    <source>
        <strain evidence="6 7">CL12</strain>
    </source>
</reference>
<name>A0A504USJ0_9HYPH</name>
<dbReference type="InterPro" id="IPR050595">
    <property type="entry name" value="Bact_response_regulator"/>
</dbReference>
<keyword evidence="2" id="KW-0805">Transcription regulation</keyword>
<evidence type="ECO:0000313" key="7">
    <source>
        <dbReference type="Proteomes" id="UP000316429"/>
    </source>
</evidence>
<feature type="modified residue" description="4-aspartylphosphate" evidence="4">
    <location>
        <position position="52"/>
    </location>
</feature>
<dbReference type="InterPro" id="IPR011006">
    <property type="entry name" value="CheY-like_superfamily"/>
</dbReference>
<dbReference type="Pfam" id="PF00072">
    <property type="entry name" value="Response_reg"/>
    <property type="match status" value="1"/>
</dbReference>
<evidence type="ECO:0000256" key="1">
    <source>
        <dbReference type="ARBA" id="ARBA00022553"/>
    </source>
</evidence>
<proteinExistence type="predicted"/>
<evidence type="ECO:0000259" key="5">
    <source>
        <dbReference type="PROSITE" id="PS50110"/>
    </source>
</evidence>
<dbReference type="PROSITE" id="PS50110">
    <property type="entry name" value="RESPONSE_REGULATORY"/>
    <property type="match status" value="1"/>
</dbReference>
<protein>
    <submittedName>
        <fullName evidence="6">Response regulator</fullName>
    </submittedName>
</protein>
<keyword evidence="3" id="KW-0804">Transcription</keyword>
<evidence type="ECO:0000256" key="4">
    <source>
        <dbReference type="PROSITE-ProRule" id="PRU00169"/>
    </source>
</evidence>
<dbReference type="Proteomes" id="UP000316429">
    <property type="component" value="Unassembled WGS sequence"/>
</dbReference>
<dbReference type="RefSeq" id="WP_140826071.1">
    <property type="nucleotide sequence ID" value="NZ_VFYP01000001.1"/>
</dbReference>
<evidence type="ECO:0000256" key="3">
    <source>
        <dbReference type="ARBA" id="ARBA00023163"/>
    </source>
</evidence>
<organism evidence="6 7">
    <name type="scientific">Rhizobium glycinendophyticum</name>
    <dbReference type="NCBI Taxonomy" id="2589807"/>
    <lineage>
        <taxon>Bacteria</taxon>
        <taxon>Pseudomonadati</taxon>
        <taxon>Pseudomonadota</taxon>
        <taxon>Alphaproteobacteria</taxon>
        <taxon>Hyphomicrobiales</taxon>
        <taxon>Rhizobiaceae</taxon>
        <taxon>Rhizobium/Agrobacterium group</taxon>
        <taxon>Rhizobium</taxon>
    </lineage>
</organism>
<dbReference type="PANTHER" id="PTHR44591">
    <property type="entry name" value="STRESS RESPONSE REGULATOR PROTEIN 1"/>
    <property type="match status" value="1"/>
</dbReference>
<dbReference type="SMART" id="SM00448">
    <property type="entry name" value="REC"/>
    <property type="match status" value="1"/>
</dbReference>
<evidence type="ECO:0000256" key="2">
    <source>
        <dbReference type="ARBA" id="ARBA00023015"/>
    </source>
</evidence>
<dbReference type="GO" id="GO:0000160">
    <property type="term" value="P:phosphorelay signal transduction system"/>
    <property type="evidence" value="ECO:0007669"/>
    <property type="project" value="InterPro"/>
</dbReference>
<dbReference type="OrthoDB" id="9786548at2"/>
<dbReference type="SUPFAM" id="SSF52172">
    <property type="entry name" value="CheY-like"/>
    <property type="match status" value="1"/>
</dbReference>
<comment type="caution">
    <text evidence="6">The sequence shown here is derived from an EMBL/GenBank/DDBJ whole genome shotgun (WGS) entry which is preliminary data.</text>
</comment>
<sequence length="132" mass="14364">MTILIVEDNPTNAMIIKHLAKKVTHEDMVVAPDGTAALALCHAEAFSMLIVDHLLPGMSGLQFIKAVRLMDRYREVPAVMVTAETDPRLREEARAAGVTDFLHKPVEAMAFRKLIADHLGAAAIVPDLPKSA</sequence>
<evidence type="ECO:0000313" key="6">
    <source>
        <dbReference type="EMBL" id="TPP09691.1"/>
    </source>
</evidence>
<feature type="domain" description="Response regulatory" evidence="5">
    <location>
        <begin position="2"/>
        <end position="119"/>
    </location>
</feature>
<accession>A0A504USJ0</accession>
<dbReference type="EMBL" id="VFYP01000001">
    <property type="protein sequence ID" value="TPP09691.1"/>
    <property type="molecule type" value="Genomic_DNA"/>
</dbReference>
<dbReference type="InterPro" id="IPR001789">
    <property type="entry name" value="Sig_transdc_resp-reg_receiver"/>
</dbReference>
<dbReference type="AlphaFoldDB" id="A0A504USJ0"/>
<gene>
    <name evidence="6" type="ORF">FJQ55_02085</name>
</gene>
<keyword evidence="7" id="KW-1185">Reference proteome</keyword>